<protein>
    <recommendedName>
        <fullName evidence="4">Sugar ABC transporter substrate-binding protein</fullName>
    </recommendedName>
</protein>
<proteinExistence type="predicted"/>
<dbReference type="Proteomes" id="UP000680304">
    <property type="component" value="Unassembled WGS sequence"/>
</dbReference>
<keyword evidence="1" id="KW-0732">Signal</keyword>
<evidence type="ECO:0000313" key="2">
    <source>
        <dbReference type="EMBL" id="GIQ63146.1"/>
    </source>
</evidence>
<feature type="chain" id="PRO_5046657386" description="Sugar ABC transporter substrate-binding protein" evidence="1">
    <location>
        <begin position="24"/>
        <end position="73"/>
    </location>
</feature>
<dbReference type="PROSITE" id="PS51257">
    <property type="entry name" value="PROKAR_LIPOPROTEIN"/>
    <property type="match status" value="1"/>
</dbReference>
<evidence type="ECO:0008006" key="4">
    <source>
        <dbReference type="Google" id="ProtNLM"/>
    </source>
</evidence>
<name>A0ABQ4N4S0_9BACL</name>
<sequence length="73" mass="7933">MRTKRLLLLLLTAVMTLGGCSIGGGGGSSDNQITLTLWYWNRSLDDSIIAEAEQQFPNLHIRAQKSEAISSPS</sequence>
<organism evidence="2 3">
    <name type="scientific">Paenibacillus cisolokensis</name>
    <dbReference type="NCBI Taxonomy" id="1658519"/>
    <lineage>
        <taxon>Bacteria</taxon>
        <taxon>Bacillati</taxon>
        <taxon>Bacillota</taxon>
        <taxon>Bacilli</taxon>
        <taxon>Bacillales</taxon>
        <taxon>Paenibacillaceae</taxon>
        <taxon>Paenibacillus</taxon>
    </lineage>
</organism>
<keyword evidence="3" id="KW-1185">Reference proteome</keyword>
<gene>
    <name evidence="2" type="ORF">PACILC2_17140</name>
</gene>
<reference evidence="2 3" key="1">
    <citation type="submission" date="2021-04" db="EMBL/GenBank/DDBJ databases">
        <title>Draft genome sequence of Paenibacillus cisolokensis, LC2-13A.</title>
        <authorList>
            <person name="Uke A."/>
            <person name="Chhe C."/>
            <person name="Baramee S."/>
            <person name="Kosugi A."/>
        </authorList>
    </citation>
    <scope>NUCLEOTIDE SEQUENCE [LARGE SCALE GENOMIC DNA]</scope>
    <source>
        <strain evidence="2 3">LC2-13A</strain>
    </source>
</reference>
<evidence type="ECO:0000256" key="1">
    <source>
        <dbReference type="SAM" id="SignalP"/>
    </source>
</evidence>
<dbReference type="RefSeq" id="WP_244863337.1">
    <property type="nucleotide sequence ID" value="NZ_BOVJ01000056.1"/>
</dbReference>
<evidence type="ECO:0000313" key="3">
    <source>
        <dbReference type="Proteomes" id="UP000680304"/>
    </source>
</evidence>
<dbReference type="EMBL" id="BOVJ01000056">
    <property type="protein sequence ID" value="GIQ63146.1"/>
    <property type="molecule type" value="Genomic_DNA"/>
</dbReference>
<feature type="signal peptide" evidence="1">
    <location>
        <begin position="1"/>
        <end position="23"/>
    </location>
</feature>
<comment type="caution">
    <text evidence="2">The sequence shown here is derived from an EMBL/GenBank/DDBJ whole genome shotgun (WGS) entry which is preliminary data.</text>
</comment>
<accession>A0ABQ4N4S0</accession>